<dbReference type="AlphaFoldDB" id="A0A2A6B5J2"/>
<feature type="compositionally biased region" description="Low complexity" evidence="1">
    <location>
        <begin position="90"/>
        <end position="103"/>
    </location>
</feature>
<evidence type="ECO:0000256" key="1">
    <source>
        <dbReference type="SAM" id="MobiDB-lite"/>
    </source>
</evidence>
<gene>
    <name evidence="2" type="primary">WBGene00203248</name>
</gene>
<evidence type="ECO:0000313" key="2">
    <source>
        <dbReference type="EnsemblMetazoa" id="PPA30380.1"/>
    </source>
</evidence>
<feature type="compositionally biased region" description="Polar residues" evidence="1">
    <location>
        <begin position="149"/>
        <end position="158"/>
    </location>
</feature>
<proteinExistence type="predicted"/>
<accession>A0A8R1YMK8</accession>
<organism evidence="2 3">
    <name type="scientific">Pristionchus pacificus</name>
    <name type="common">Parasitic nematode worm</name>
    <dbReference type="NCBI Taxonomy" id="54126"/>
    <lineage>
        <taxon>Eukaryota</taxon>
        <taxon>Metazoa</taxon>
        <taxon>Ecdysozoa</taxon>
        <taxon>Nematoda</taxon>
        <taxon>Chromadorea</taxon>
        <taxon>Rhabditida</taxon>
        <taxon>Rhabditina</taxon>
        <taxon>Diplogasteromorpha</taxon>
        <taxon>Diplogasteroidea</taxon>
        <taxon>Neodiplogasteridae</taxon>
        <taxon>Pristionchus</taxon>
    </lineage>
</organism>
<keyword evidence="3" id="KW-1185">Reference proteome</keyword>
<feature type="region of interest" description="Disordered" evidence="1">
    <location>
        <begin position="87"/>
        <end position="188"/>
    </location>
</feature>
<evidence type="ECO:0000313" key="3">
    <source>
        <dbReference type="Proteomes" id="UP000005239"/>
    </source>
</evidence>
<sequence>MWFLQFLVLPVTGEFIRFDYEKIDSGLLSNDLGEFLVCMETCKKSDRCSGIVFDVDVVTCIFKYDHIMEEAMTEWRACPAPKPFLSPENTATASTTPTTSTISIHEDSSSPGVTTAPSTKSISPTFETATSGTMSTVPPKTSVPEVNEVPTSITTNQASDSTATITSTTDSETTAISEPTTTTPEATTLTTTTTPKITTTTTEIETTRSSTEPTTTTTTTEPPPTTTTHALYLALKGRANSPVDCLDGQDRCNCDPGGNKDMKISMDDGTYYTAQSIYRNKTTNQWLIQGINSGSRTVIPLSKVTKLECMRLKDGRDFPSVQDQIYTFVIKNGQFSGRKVWCKKGFRSSDEPRLNDRNFPLLHASGSRGWYADVGPLRIGHIICK</sequence>
<reference evidence="2" key="2">
    <citation type="submission" date="2022-06" db="UniProtKB">
        <authorList>
            <consortium name="EnsemblMetazoa"/>
        </authorList>
    </citation>
    <scope>IDENTIFICATION</scope>
    <source>
        <strain evidence="2">PS312</strain>
    </source>
</reference>
<feature type="compositionally biased region" description="Low complexity" evidence="1">
    <location>
        <begin position="159"/>
        <end position="188"/>
    </location>
</feature>
<feature type="region of interest" description="Disordered" evidence="1">
    <location>
        <begin position="200"/>
        <end position="226"/>
    </location>
</feature>
<dbReference type="EnsemblMetazoa" id="PPA30380.1">
    <property type="protein sequence ID" value="PPA30380.1"/>
    <property type="gene ID" value="WBGene00203248"/>
</dbReference>
<feature type="compositionally biased region" description="Low complexity" evidence="1">
    <location>
        <begin position="200"/>
        <end position="220"/>
    </location>
</feature>
<feature type="compositionally biased region" description="Polar residues" evidence="1">
    <location>
        <begin position="109"/>
        <end position="139"/>
    </location>
</feature>
<dbReference type="Proteomes" id="UP000005239">
    <property type="component" value="Unassembled WGS sequence"/>
</dbReference>
<name>A0A2A6B5J2_PRIPA</name>
<protein>
    <submittedName>
        <fullName evidence="2">Uncharacterized protein</fullName>
    </submittedName>
</protein>
<reference evidence="3" key="1">
    <citation type="journal article" date="2008" name="Nat. Genet.">
        <title>The Pristionchus pacificus genome provides a unique perspective on nematode lifestyle and parasitism.</title>
        <authorList>
            <person name="Dieterich C."/>
            <person name="Clifton S.W."/>
            <person name="Schuster L.N."/>
            <person name="Chinwalla A."/>
            <person name="Delehaunty K."/>
            <person name="Dinkelacker I."/>
            <person name="Fulton L."/>
            <person name="Fulton R."/>
            <person name="Godfrey J."/>
            <person name="Minx P."/>
            <person name="Mitreva M."/>
            <person name="Roeseler W."/>
            <person name="Tian H."/>
            <person name="Witte H."/>
            <person name="Yang S.P."/>
            <person name="Wilson R.K."/>
            <person name="Sommer R.J."/>
        </authorList>
    </citation>
    <scope>NUCLEOTIDE SEQUENCE [LARGE SCALE GENOMIC DNA]</scope>
    <source>
        <strain evidence="3">PS312</strain>
    </source>
</reference>
<accession>A0A2A6B5J2</accession>